<dbReference type="OrthoDB" id="4303577at2"/>
<reference evidence="3 4" key="1">
    <citation type="submission" date="2019-07" db="EMBL/GenBank/DDBJ databases">
        <title>Analysis of the biochemical properties, biological activity and biotechnological potential of siderophores and biosurfactants produced by Antarctic psychrotolerant bacteria.</title>
        <authorList>
            <person name="Styczynski M."/>
            <person name="Krucon T."/>
            <person name="Decewicz P."/>
            <person name="Dziewit L."/>
        </authorList>
    </citation>
    <scope>NUCLEOTIDE SEQUENCE [LARGE SCALE GENOMIC DNA]</scope>
    <source>
        <strain evidence="3 4">ANT_H27</strain>
    </source>
</reference>
<sequence length="347" mass="34826">MNASSNPPPALTRARAPRLWPLSLATTGVVLALHLGTTLLWRGRLPDPVATHWGGSGVADGTGSLTTHVLLGAFTIVLIGILIPVSAGTVSGAGNRSGVPLLAGFGNGLVVGLGAMFISGLVGQLDAEQALGTRMDGWVLIGGLIMALCWGLASAFLVRAALPSRSLSPEAAAPYAAAGTAGVAPGTVISSTVRGPVWLLALIGVLALAMPVLAFTVGRDNPVVFWSMVPGLVILVVAGLTCLAGRVVADEQGIRVYGGGFLKMLHVRPGDIAVAEGREITPAEFGGWGLRVSGAGVAFIIGTGPGVIVNRARGGARIYSVASTEDAAAIAGLLNSLAINQGTGSST</sequence>
<dbReference type="Proteomes" id="UP000323856">
    <property type="component" value="Unassembled WGS sequence"/>
</dbReference>
<evidence type="ECO:0000313" key="4">
    <source>
        <dbReference type="Proteomes" id="UP000323856"/>
    </source>
</evidence>
<keyword evidence="1" id="KW-0812">Transmembrane</keyword>
<keyword evidence="1" id="KW-1133">Transmembrane helix</keyword>
<feature type="domain" description="DUF1648" evidence="2">
    <location>
        <begin position="30"/>
        <end position="71"/>
    </location>
</feature>
<feature type="transmembrane region" description="Helical" evidence="1">
    <location>
        <begin position="197"/>
        <end position="217"/>
    </location>
</feature>
<dbReference type="Pfam" id="PF07853">
    <property type="entry name" value="DUF1648"/>
    <property type="match status" value="1"/>
</dbReference>
<feature type="transmembrane region" description="Helical" evidence="1">
    <location>
        <begin position="20"/>
        <end position="41"/>
    </location>
</feature>
<name>A0A5B0E5P6_9MICC</name>
<dbReference type="EMBL" id="VOBL01000021">
    <property type="protein sequence ID" value="KAA0974048.1"/>
    <property type="molecule type" value="Genomic_DNA"/>
</dbReference>
<proteinExistence type="predicted"/>
<evidence type="ECO:0000313" key="3">
    <source>
        <dbReference type="EMBL" id="KAA0974048.1"/>
    </source>
</evidence>
<comment type="caution">
    <text evidence="3">The sequence shown here is derived from an EMBL/GenBank/DDBJ whole genome shotgun (WGS) entry which is preliminary data.</text>
</comment>
<gene>
    <name evidence="3" type="ORF">FQ154_16500</name>
</gene>
<feature type="transmembrane region" description="Helical" evidence="1">
    <location>
        <begin position="99"/>
        <end position="118"/>
    </location>
</feature>
<accession>A0A5B0E5P6</accession>
<feature type="transmembrane region" description="Helical" evidence="1">
    <location>
        <begin position="138"/>
        <end position="158"/>
    </location>
</feature>
<evidence type="ECO:0000259" key="2">
    <source>
        <dbReference type="Pfam" id="PF07853"/>
    </source>
</evidence>
<keyword evidence="1" id="KW-0472">Membrane</keyword>
<dbReference type="InterPro" id="IPR012867">
    <property type="entry name" value="DUF1648"/>
</dbReference>
<dbReference type="RefSeq" id="WP_149620576.1">
    <property type="nucleotide sequence ID" value="NZ_VOBL01000021.1"/>
</dbReference>
<feature type="transmembrane region" description="Helical" evidence="1">
    <location>
        <begin position="69"/>
        <end position="87"/>
    </location>
</feature>
<dbReference type="AlphaFoldDB" id="A0A5B0E5P6"/>
<feature type="transmembrane region" description="Helical" evidence="1">
    <location>
        <begin position="223"/>
        <end position="245"/>
    </location>
</feature>
<organism evidence="3 4">
    <name type="scientific">Paeniglutamicibacter gangotriensis</name>
    <dbReference type="NCBI Taxonomy" id="254787"/>
    <lineage>
        <taxon>Bacteria</taxon>
        <taxon>Bacillati</taxon>
        <taxon>Actinomycetota</taxon>
        <taxon>Actinomycetes</taxon>
        <taxon>Micrococcales</taxon>
        <taxon>Micrococcaceae</taxon>
        <taxon>Paeniglutamicibacter</taxon>
    </lineage>
</organism>
<evidence type="ECO:0000256" key="1">
    <source>
        <dbReference type="SAM" id="Phobius"/>
    </source>
</evidence>
<protein>
    <submittedName>
        <fullName evidence="3">DUF1648 domain-containing protein</fullName>
    </submittedName>
</protein>